<gene>
    <name evidence="6" type="ORF">TRFO_26652</name>
</gene>
<dbReference type="Pfam" id="PF08598">
    <property type="entry name" value="Sds3"/>
    <property type="match status" value="1"/>
</dbReference>
<sequence length="234" mass="27515">MDDSDQDVADQIYFWQKEFDDLKKSFSQLFSKENELFESQMNEITKNHEYKLEMLEKWRKDSEESIDKDMEVKIEYLKEDCQQKISEIPFFLKQSIQKQFTKLKNEFSDVFDKFTDKDIPFIEEFSKDDKISIYEVDTTNQPFLTVAEMKKDEEKVYAHPSAEFRFDSGRLISGNSVFCVGSDISVRFGKMQPINATISNIFNEKIELMTPGASKSIFITIESLNAHLVKIYLN</sequence>
<dbReference type="InterPro" id="IPR013907">
    <property type="entry name" value="Sds3"/>
</dbReference>
<comment type="subcellular location">
    <subcellularLocation>
        <location evidence="1">Nucleus</location>
    </subcellularLocation>
</comment>
<dbReference type="GeneID" id="94839784"/>
<evidence type="ECO:0000256" key="5">
    <source>
        <dbReference type="ARBA" id="ARBA00023242"/>
    </source>
</evidence>
<proteinExistence type="predicted"/>
<evidence type="ECO:0000256" key="4">
    <source>
        <dbReference type="ARBA" id="ARBA00023163"/>
    </source>
</evidence>
<accession>A0A1J4K308</accession>
<keyword evidence="7" id="KW-1185">Reference proteome</keyword>
<dbReference type="VEuPathDB" id="TrichDB:TRFO_26652"/>
<keyword evidence="5" id="KW-0539">Nucleus</keyword>
<dbReference type="RefSeq" id="XP_068358715.1">
    <property type="nucleotide sequence ID" value="XM_068505080.1"/>
</dbReference>
<evidence type="ECO:0000256" key="2">
    <source>
        <dbReference type="ARBA" id="ARBA00022491"/>
    </source>
</evidence>
<dbReference type="AlphaFoldDB" id="A0A1J4K308"/>
<keyword evidence="4" id="KW-0804">Transcription</keyword>
<dbReference type="Proteomes" id="UP000179807">
    <property type="component" value="Unassembled WGS sequence"/>
</dbReference>
<organism evidence="6 7">
    <name type="scientific">Tritrichomonas foetus</name>
    <dbReference type="NCBI Taxonomy" id="1144522"/>
    <lineage>
        <taxon>Eukaryota</taxon>
        <taxon>Metamonada</taxon>
        <taxon>Parabasalia</taxon>
        <taxon>Tritrichomonadida</taxon>
        <taxon>Tritrichomonadidae</taxon>
        <taxon>Tritrichomonas</taxon>
    </lineage>
</organism>
<evidence type="ECO:0000256" key="1">
    <source>
        <dbReference type="ARBA" id="ARBA00004123"/>
    </source>
</evidence>
<keyword evidence="3" id="KW-0805">Transcription regulation</keyword>
<comment type="caution">
    <text evidence="6">The sequence shown here is derived from an EMBL/GenBank/DDBJ whole genome shotgun (WGS) entry which is preliminary data.</text>
</comment>
<reference evidence="6" key="1">
    <citation type="submission" date="2016-10" db="EMBL/GenBank/DDBJ databases">
        <authorList>
            <person name="Benchimol M."/>
            <person name="Almeida L.G."/>
            <person name="Vasconcelos A.T."/>
            <person name="Perreira-Neves A."/>
            <person name="Rosa I.A."/>
            <person name="Tasca T."/>
            <person name="Bogo M.R."/>
            <person name="de Souza W."/>
        </authorList>
    </citation>
    <scope>NUCLEOTIDE SEQUENCE [LARGE SCALE GENOMIC DNA]</scope>
    <source>
        <strain evidence="6">K</strain>
    </source>
</reference>
<dbReference type="GO" id="GO:0010468">
    <property type="term" value="P:regulation of gene expression"/>
    <property type="evidence" value="ECO:0007669"/>
    <property type="project" value="UniProtKB-ARBA"/>
</dbReference>
<name>A0A1J4K308_9EUKA</name>
<evidence type="ECO:0000313" key="6">
    <source>
        <dbReference type="EMBL" id="OHT05579.1"/>
    </source>
</evidence>
<keyword evidence="2" id="KW-0678">Repressor</keyword>
<evidence type="ECO:0000313" key="7">
    <source>
        <dbReference type="Proteomes" id="UP000179807"/>
    </source>
</evidence>
<evidence type="ECO:0000256" key="3">
    <source>
        <dbReference type="ARBA" id="ARBA00023015"/>
    </source>
</evidence>
<dbReference type="GO" id="GO:0005654">
    <property type="term" value="C:nucleoplasm"/>
    <property type="evidence" value="ECO:0007669"/>
    <property type="project" value="UniProtKB-ARBA"/>
</dbReference>
<dbReference type="EMBL" id="MLAK01000753">
    <property type="protein sequence ID" value="OHT05579.1"/>
    <property type="molecule type" value="Genomic_DNA"/>
</dbReference>
<protein>
    <submittedName>
        <fullName evidence="6">Uncharacterized protein</fullName>
    </submittedName>
</protein>